<protein>
    <submittedName>
        <fullName evidence="1">Uncharacterized protein</fullName>
    </submittedName>
</protein>
<gene>
    <name evidence="1" type="ORF">ODALV1_LOCUS3369</name>
</gene>
<name>A0ABP1PSX9_9HEXA</name>
<reference evidence="1 2" key="1">
    <citation type="submission" date="2024-08" db="EMBL/GenBank/DDBJ databases">
        <authorList>
            <person name="Cucini C."/>
            <person name="Frati F."/>
        </authorList>
    </citation>
    <scope>NUCLEOTIDE SEQUENCE [LARGE SCALE GENOMIC DNA]</scope>
</reference>
<dbReference type="EMBL" id="CAXLJM020000010">
    <property type="protein sequence ID" value="CAL8076136.1"/>
    <property type="molecule type" value="Genomic_DNA"/>
</dbReference>
<comment type="caution">
    <text evidence="1">The sequence shown here is derived from an EMBL/GenBank/DDBJ whole genome shotgun (WGS) entry which is preliminary data.</text>
</comment>
<sequence>MVGGMNNFTSSTMAVSEGKSVLAVPAETSDHESDQEKLDIDQIVEGYKIGLCQRFSIDAKEMAISKGDDLSELVSRTRAAMLAVERGLKMADKRQFHHYNPADSVLFTHLENALDDLIDSDEYMIMQGYIMEAKPELLLRRNIAIDEINRGICAIEREIDIGCNVDFRLLEQLKVAANELRDESDEDIQEFMLHQNFQLVHYAY</sequence>
<keyword evidence="2" id="KW-1185">Reference proteome</keyword>
<accession>A0ABP1PSX9</accession>
<organism evidence="1 2">
    <name type="scientific">Orchesella dallaii</name>
    <dbReference type="NCBI Taxonomy" id="48710"/>
    <lineage>
        <taxon>Eukaryota</taxon>
        <taxon>Metazoa</taxon>
        <taxon>Ecdysozoa</taxon>
        <taxon>Arthropoda</taxon>
        <taxon>Hexapoda</taxon>
        <taxon>Collembola</taxon>
        <taxon>Entomobryomorpha</taxon>
        <taxon>Entomobryoidea</taxon>
        <taxon>Orchesellidae</taxon>
        <taxon>Orchesellinae</taxon>
        <taxon>Orchesella</taxon>
    </lineage>
</organism>
<evidence type="ECO:0000313" key="1">
    <source>
        <dbReference type="EMBL" id="CAL8076136.1"/>
    </source>
</evidence>
<proteinExistence type="predicted"/>
<dbReference type="Proteomes" id="UP001642540">
    <property type="component" value="Unassembled WGS sequence"/>
</dbReference>
<evidence type="ECO:0000313" key="2">
    <source>
        <dbReference type="Proteomes" id="UP001642540"/>
    </source>
</evidence>